<comment type="similarity">
    <text evidence="1 7">Belongs to the herpesviridae UL32 protein family.</text>
</comment>
<keyword evidence="5" id="KW-0862">Zinc</keyword>
<dbReference type="Pfam" id="PF01673">
    <property type="entry name" value="Herpes_env"/>
    <property type="match status" value="2"/>
</dbReference>
<dbReference type="GO" id="GO:0019031">
    <property type="term" value="C:viral envelope"/>
    <property type="evidence" value="ECO:0007669"/>
    <property type="project" value="InterPro"/>
</dbReference>
<dbReference type="SMR" id="A0A6M4EIP6"/>
<evidence type="ECO:0000313" key="8">
    <source>
        <dbReference type="EMBL" id="QJQ80255.2"/>
    </source>
</evidence>
<accession>A0A6M4EIP6</accession>
<evidence type="ECO:0000256" key="1">
    <source>
        <dbReference type="ARBA" id="ARBA00005235"/>
    </source>
</evidence>
<evidence type="ECO:0000256" key="2">
    <source>
        <dbReference type="ARBA" id="ARBA00022562"/>
    </source>
</evidence>
<name>A0A6M4EIP6_9BETA</name>
<comment type="function">
    <text evidence="7">Plays a role in efficient localization of neo-synthesized capsids to nuclear replication compartments, thereby controlling cleavage and packaging of virus genomic DNA.</text>
</comment>
<keyword evidence="2 7" id="KW-1048">Host nucleus</keyword>
<keyword evidence="6 7" id="KW-1035">Host cytoplasm</keyword>
<organism evidence="9">
    <name type="scientific">Murine herpesvirus</name>
    <dbReference type="NCBI Taxonomy" id="1431748"/>
    <lineage>
        <taxon>Viruses</taxon>
        <taxon>Duplodnaviria</taxon>
        <taxon>Heunggongvirae</taxon>
        <taxon>Peploviricota</taxon>
        <taxon>Herviviricetes</taxon>
        <taxon>Herpesvirales</taxon>
        <taxon>Orthoherpesviridae</taxon>
        <taxon>Betaherpesvirinae</taxon>
        <taxon>Muromegalovirus</taxon>
    </lineage>
</organism>
<keyword evidence="4" id="KW-0863">Zinc-finger</keyword>
<sequence>MTQEVFNTAILPLKYTGRHRVVKMYVPWSLETVTSHDSIMQMLLSKSYLPATPETGFHDPTLTHISSTLLPTSKCKICNMLFEAVLEHNPPDSFFSEYATLCFYVLHAPVTWSATYITICDMLQIFSNAGLNHLITEKINSSKIMGIDFYLHFFARQCFRHTTPDQVAQLENLHQVRLSLLSNTICNVQSAAHIQGIWSSSLETAHKKGAQSPDPPTGCPVKAVPHREFFSNTNRPSLLKIFSEAWKRSLLLDPDYSEPDTPVETVDTSQGPCLLSFPFSLKCRGNTSSVCVLCECLACHPEAARILQEIKSTILTCLENNTSLLDRTAYTLMMYTTSKLIDDPDLAEIITSRGPNVLHKHLFCDPFCAINSLKTDPLVLFKYPSGPKFQIFTKALASGKYLAENALFDQPETELLVLALKACQLAQFPKKFEAEVLKGISRLGTTLTTVSPVHFFSVYT</sequence>
<dbReference type="GO" id="GO:0030430">
    <property type="term" value="C:host cell cytoplasm"/>
    <property type="evidence" value="ECO:0007669"/>
    <property type="project" value="UniProtKB-SubCell"/>
</dbReference>
<evidence type="ECO:0000256" key="4">
    <source>
        <dbReference type="ARBA" id="ARBA00022771"/>
    </source>
</evidence>
<dbReference type="InterPro" id="IPR002597">
    <property type="entry name" value="Herpes_env"/>
</dbReference>
<dbReference type="EMBL" id="MN913973">
    <property type="protein sequence ID" value="QJQ80255.2"/>
    <property type="molecule type" value="Genomic_DNA"/>
</dbReference>
<evidence type="ECO:0000313" key="9">
    <source>
        <dbReference type="EMBL" id="QJQ80327.2"/>
    </source>
</evidence>
<evidence type="ECO:0000256" key="7">
    <source>
        <dbReference type="RuleBase" id="RU364029"/>
    </source>
</evidence>
<dbReference type="GO" id="GO:0008270">
    <property type="term" value="F:zinc ion binding"/>
    <property type="evidence" value="ECO:0007669"/>
    <property type="project" value="UniProtKB-KW"/>
</dbReference>
<proteinExistence type="inferred from homology"/>
<evidence type="ECO:0000256" key="6">
    <source>
        <dbReference type="ARBA" id="ARBA00023200"/>
    </source>
</evidence>
<gene>
    <name evidence="9" type="primary">GAMMAHV.ORF68</name>
</gene>
<keyword evidence="3" id="KW-0479">Metal-binding</keyword>
<dbReference type="PROSITE" id="PS51988">
    <property type="entry name" value="HERPESVIRUS_UL32"/>
    <property type="match status" value="1"/>
</dbReference>
<protein>
    <recommendedName>
        <fullName evidence="7">Packaging protein UL32</fullName>
    </recommendedName>
</protein>
<dbReference type="EMBL" id="MN913974">
    <property type="protein sequence ID" value="QJQ80327.2"/>
    <property type="molecule type" value="Genomic_DNA"/>
</dbReference>
<evidence type="ECO:0000256" key="5">
    <source>
        <dbReference type="ARBA" id="ARBA00022833"/>
    </source>
</evidence>
<evidence type="ECO:0000256" key="3">
    <source>
        <dbReference type="ARBA" id="ARBA00022723"/>
    </source>
</evidence>
<dbReference type="GO" id="GO:0042025">
    <property type="term" value="C:host cell nucleus"/>
    <property type="evidence" value="ECO:0007669"/>
    <property type="project" value="UniProtKB-SubCell"/>
</dbReference>
<reference evidence="9" key="1">
    <citation type="submission" date="2020-01" db="EMBL/GenBank/DDBJ databases">
        <authorList>
            <person name="Rezuchova I."/>
            <person name="Hyblova M."/>
            <person name="Kudelova M."/>
            <person name="Bohmer M."/>
            <person name="Budis J."/>
            <person name="Szemes T."/>
        </authorList>
    </citation>
    <scope>NUCLEOTIDE SEQUENCE</scope>
    <source>
        <strain evidence="9">4556</strain>
        <strain evidence="8">72</strain>
    </source>
</reference>
<comment type="subcellular location">
    <subcellularLocation>
        <location evidence="7">Host cytoplasm</location>
    </subcellularLocation>
    <subcellularLocation>
        <location evidence="7">Host nucleus</location>
    </subcellularLocation>
</comment>